<keyword evidence="2" id="KW-0732">Signal</keyword>
<feature type="compositionally biased region" description="Basic and acidic residues" evidence="1">
    <location>
        <begin position="118"/>
        <end position="134"/>
    </location>
</feature>
<feature type="domain" description="PepSY" evidence="3">
    <location>
        <begin position="174"/>
        <end position="236"/>
    </location>
</feature>
<feature type="compositionally biased region" description="Polar residues" evidence="1">
    <location>
        <begin position="34"/>
        <end position="46"/>
    </location>
</feature>
<feature type="region of interest" description="Disordered" evidence="1">
    <location>
        <begin position="108"/>
        <end position="177"/>
    </location>
</feature>
<organism evidence="4 5">
    <name type="scientific">Paenibacillus arenosi</name>
    <dbReference type="NCBI Taxonomy" id="2774142"/>
    <lineage>
        <taxon>Bacteria</taxon>
        <taxon>Bacillati</taxon>
        <taxon>Bacillota</taxon>
        <taxon>Bacilli</taxon>
        <taxon>Bacillales</taxon>
        <taxon>Paenibacillaceae</taxon>
        <taxon>Paenibacillus</taxon>
    </lineage>
</organism>
<evidence type="ECO:0000256" key="1">
    <source>
        <dbReference type="SAM" id="MobiDB-lite"/>
    </source>
</evidence>
<keyword evidence="5" id="KW-1185">Reference proteome</keyword>
<feature type="domain" description="PepSY" evidence="3">
    <location>
        <begin position="49"/>
        <end position="105"/>
    </location>
</feature>
<feature type="compositionally biased region" description="Acidic residues" evidence="1">
    <location>
        <begin position="144"/>
        <end position="153"/>
    </location>
</feature>
<evidence type="ECO:0000256" key="2">
    <source>
        <dbReference type="SAM" id="SignalP"/>
    </source>
</evidence>
<dbReference type="EMBL" id="JACYTN010000001">
    <property type="protein sequence ID" value="MBD8496795.1"/>
    <property type="molecule type" value="Genomic_DNA"/>
</dbReference>
<dbReference type="InterPro" id="IPR025711">
    <property type="entry name" value="PepSY"/>
</dbReference>
<feature type="compositionally biased region" description="Low complexity" evidence="1">
    <location>
        <begin position="162"/>
        <end position="174"/>
    </location>
</feature>
<dbReference type="Gene3D" id="3.10.450.40">
    <property type="match status" value="2"/>
</dbReference>
<evidence type="ECO:0000313" key="4">
    <source>
        <dbReference type="EMBL" id="MBD8496795.1"/>
    </source>
</evidence>
<evidence type="ECO:0000259" key="3">
    <source>
        <dbReference type="Pfam" id="PF03413"/>
    </source>
</evidence>
<dbReference type="Pfam" id="PF03413">
    <property type="entry name" value="PepSY"/>
    <property type="match status" value="2"/>
</dbReference>
<protein>
    <submittedName>
        <fullName evidence="4">PepSY domain-containing protein</fullName>
    </submittedName>
</protein>
<feature type="chain" id="PRO_5046344615" evidence="2">
    <location>
        <begin position="27"/>
        <end position="240"/>
    </location>
</feature>
<gene>
    <name evidence="4" type="ORF">IFO66_00590</name>
</gene>
<sequence>MKKWAATTLAGALVLSGIGLGNNVMAKENDDTSKPTPAVQTSNNNNKAKISIDSAKKIAIGLFKNAKIEEIELEKKNGRLVYHVEFENRKDKEDEVYIDAYTGKVTWEKDFNDDDDDNKQKKDKNNNTSKDNKNNKPSTKKNDDDDDNDDKDDDDNKKPAKPKQNNKPNKPSAKITKEQAIKIALAKVPGKIEEVELEKENNKLVYEIEIKAKKKKNDDDDAKVYVSATDGKVLKVKWDD</sequence>
<name>A0ABR9ARQ4_9BACL</name>
<reference evidence="4 5" key="1">
    <citation type="submission" date="2020-09" db="EMBL/GenBank/DDBJ databases">
        <title>Paenibacillus sp. CAU 1523 isolated from sand of Haeundae Beach.</title>
        <authorList>
            <person name="Kim W."/>
        </authorList>
    </citation>
    <scope>NUCLEOTIDE SEQUENCE [LARGE SCALE GENOMIC DNA]</scope>
    <source>
        <strain evidence="4 5">CAU 1523</strain>
    </source>
</reference>
<feature type="region of interest" description="Disordered" evidence="1">
    <location>
        <begin position="27"/>
        <end position="49"/>
    </location>
</feature>
<feature type="signal peptide" evidence="2">
    <location>
        <begin position="1"/>
        <end position="26"/>
    </location>
</feature>
<evidence type="ECO:0000313" key="5">
    <source>
        <dbReference type="Proteomes" id="UP000634529"/>
    </source>
</evidence>
<dbReference type="Proteomes" id="UP000634529">
    <property type="component" value="Unassembled WGS sequence"/>
</dbReference>
<comment type="caution">
    <text evidence="4">The sequence shown here is derived from an EMBL/GenBank/DDBJ whole genome shotgun (WGS) entry which is preliminary data.</text>
</comment>
<accession>A0ABR9ARQ4</accession>
<proteinExistence type="predicted"/>
<dbReference type="RefSeq" id="WP_192023260.1">
    <property type="nucleotide sequence ID" value="NZ_JACYTN010000001.1"/>
</dbReference>